<accession>A0A1Q8Q2Q2</accession>
<protein>
    <recommendedName>
        <fullName evidence="3">IDEAL domain-containing protein</fullName>
    </recommendedName>
</protein>
<keyword evidence="2" id="KW-1185">Reference proteome</keyword>
<name>A0A1Q8Q2Q2_9BACI</name>
<evidence type="ECO:0008006" key="3">
    <source>
        <dbReference type="Google" id="ProtNLM"/>
    </source>
</evidence>
<dbReference type="AlphaFoldDB" id="A0A1Q8Q2Q2"/>
<gene>
    <name evidence="1" type="ORF">BTO30_14035</name>
</gene>
<organism evidence="1 2">
    <name type="scientific">Domibacillus antri</name>
    <dbReference type="NCBI Taxonomy" id="1714264"/>
    <lineage>
        <taxon>Bacteria</taxon>
        <taxon>Bacillati</taxon>
        <taxon>Bacillota</taxon>
        <taxon>Bacilli</taxon>
        <taxon>Bacillales</taxon>
        <taxon>Bacillaceae</taxon>
        <taxon>Domibacillus</taxon>
    </lineage>
</organism>
<evidence type="ECO:0000313" key="2">
    <source>
        <dbReference type="Proteomes" id="UP000185568"/>
    </source>
</evidence>
<sequence>MYNIGDWVYAVSDQILVIGYVENVSISRDLIFITKVANYVKGQPVWMTPARKTCPLNSVSQMDLTLEKEDWDGLIDLSIFMEDKEWFEQLTERMLLDA</sequence>
<evidence type="ECO:0000313" key="1">
    <source>
        <dbReference type="EMBL" id="OLN21598.1"/>
    </source>
</evidence>
<comment type="caution">
    <text evidence="1">The sequence shown here is derived from an EMBL/GenBank/DDBJ whole genome shotgun (WGS) entry which is preliminary data.</text>
</comment>
<dbReference type="EMBL" id="MSDU01000038">
    <property type="protein sequence ID" value="OLN21598.1"/>
    <property type="molecule type" value="Genomic_DNA"/>
</dbReference>
<dbReference type="Proteomes" id="UP000185568">
    <property type="component" value="Unassembled WGS sequence"/>
</dbReference>
<proteinExistence type="predicted"/>
<reference evidence="1 2" key="1">
    <citation type="submission" date="2016-12" db="EMBL/GenBank/DDBJ databases">
        <title>Domibacillus antri genome sequencing.</title>
        <authorList>
            <person name="Verma A."/>
            <person name="Krishnamurthi S."/>
        </authorList>
    </citation>
    <scope>NUCLEOTIDE SEQUENCE [LARGE SCALE GENOMIC DNA]</scope>
    <source>
        <strain evidence="1 2">XD80</strain>
    </source>
</reference>
<dbReference type="RefSeq" id="WP_075399343.1">
    <property type="nucleotide sequence ID" value="NZ_MSDU01000038.1"/>
</dbReference>
<dbReference type="OrthoDB" id="2932096at2"/>
<dbReference type="STRING" id="1714264.BTO30_14035"/>